<dbReference type="RefSeq" id="WP_160800334.1">
    <property type="nucleotide sequence ID" value="NZ_WUUL01000002.1"/>
</dbReference>
<evidence type="ECO:0000313" key="8">
    <source>
        <dbReference type="Proteomes" id="UP000430692"/>
    </source>
</evidence>
<evidence type="ECO:0000256" key="3">
    <source>
        <dbReference type="ARBA" id="ARBA00022801"/>
    </source>
</evidence>
<dbReference type="SMART" id="SM00382">
    <property type="entry name" value="AAA"/>
    <property type="match status" value="1"/>
</dbReference>
<dbReference type="AlphaFoldDB" id="A0A6I4VT48"/>
<accession>A0A6I4VT48</accession>
<evidence type="ECO:0000259" key="6">
    <source>
        <dbReference type="SMART" id="SM00382"/>
    </source>
</evidence>
<dbReference type="Proteomes" id="UP000430692">
    <property type="component" value="Unassembled WGS sequence"/>
</dbReference>
<evidence type="ECO:0000256" key="4">
    <source>
        <dbReference type="ARBA" id="ARBA00023134"/>
    </source>
</evidence>
<dbReference type="Pfam" id="PF03308">
    <property type="entry name" value="MeaB"/>
    <property type="match status" value="1"/>
</dbReference>
<keyword evidence="4" id="KW-0342">GTP-binding</keyword>
<evidence type="ECO:0000256" key="2">
    <source>
        <dbReference type="ARBA" id="ARBA00022741"/>
    </source>
</evidence>
<keyword evidence="2" id="KW-0547">Nucleotide-binding</keyword>
<dbReference type="PANTHER" id="PTHR43087">
    <property type="entry name" value="LYSINE/ARGININE/ORNITHINE TRANSPORT SYSTEM KINASE"/>
    <property type="match status" value="1"/>
</dbReference>
<evidence type="ECO:0000256" key="5">
    <source>
        <dbReference type="ARBA" id="ARBA00023186"/>
    </source>
</evidence>
<dbReference type="EMBL" id="WUUL01000002">
    <property type="protein sequence ID" value="MXQ53000.1"/>
    <property type="molecule type" value="Genomic_DNA"/>
</dbReference>
<evidence type="ECO:0000256" key="1">
    <source>
        <dbReference type="ARBA" id="ARBA00009625"/>
    </source>
</evidence>
<dbReference type="GO" id="GO:0005525">
    <property type="term" value="F:GTP binding"/>
    <property type="evidence" value="ECO:0007669"/>
    <property type="project" value="UniProtKB-KW"/>
</dbReference>
<sequence>MKNWVTLLRQKDKRTIAQIITKLENQDEDGRSLLPEILPYVGRAHVIGITGPPGAGKSTLISSLLSYLLEQGLTVGVLAVDPTSPFSGGAILGDRVRMNRHATDEGVFLRSMANRGNVGGISKHTRNALRVLDAAGFDIILIETVGVGQSELSIMHLADTVCVVLHPGAGDMIQVTKAGVMEIADIYVVNKADLTGATRLLAEIEDMLELTGGKEDWLPPVIAASAQHHQGTSDIWKSFQKHHQFLKQTGSWEKQRSVQRLQEVKDELQAIFEQKCQALWNEESTKQLLLSSKGQKTSQEIAIELAKKIFAKK</sequence>
<reference evidence="7 8" key="1">
    <citation type="submission" date="2019-12" db="EMBL/GenBank/DDBJ databases">
        <title>Whole-genome analyses of novel actinobacteria.</title>
        <authorList>
            <person name="Sahin N."/>
            <person name="Saygin H."/>
        </authorList>
    </citation>
    <scope>NUCLEOTIDE SEQUENCE [LARGE SCALE GENOMIC DNA]</scope>
    <source>
        <strain evidence="7 8">KC615</strain>
    </source>
</reference>
<keyword evidence="8" id="KW-1185">Reference proteome</keyword>
<protein>
    <submittedName>
        <fullName evidence="7">Methylmalonyl Co-A mutase-associated GTPase MeaB</fullName>
    </submittedName>
</protein>
<keyword evidence="5" id="KW-0143">Chaperone</keyword>
<dbReference type="NCBIfam" id="TIGR00750">
    <property type="entry name" value="lao"/>
    <property type="match status" value="1"/>
</dbReference>
<dbReference type="CDD" id="cd03114">
    <property type="entry name" value="MMAA-like"/>
    <property type="match status" value="1"/>
</dbReference>
<dbReference type="PANTHER" id="PTHR43087:SF1">
    <property type="entry name" value="LAO_AO TRANSPORT SYSTEM ATPASE"/>
    <property type="match status" value="1"/>
</dbReference>
<dbReference type="GO" id="GO:0003924">
    <property type="term" value="F:GTPase activity"/>
    <property type="evidence" value="ECO:0007669"/>
    <property type="project" value="InterPro"/>
</dbReference>
<gene>
    <name evidence="7" type="primary">meaB</name>
    <name evidence="7" type="ORF">GSM42_04475</name>
</gene>
<name>A0A6I4VT48_9BACL</name>
<proteinExistence type="inferred from homology"/>
<organism evidence="7 8">
    <name type="scientific">Shimazuella alba</name>
    <dbReference type="NCBI Taxonomy" id="2690964"/>
    <lineage>
        <taxon>Bacteria</taxon>
        <taxon>Bacillati</taxon>
        <taxon>Bacillota</taxon>
        <taxon>Bacilli</taxon>
        <taxon>Bacillales</taxon>
        <taxon>Thermoactinomycetaceae</taxon>
        <taxon>Shimazuella</taxon>
    </lineage>
</organism>
<evidence type="ECO:0000313" key="7">
    <source>
        <dbReference type="EMBL" id="MXQ53000.1"/>
    </source>
</evidence>
<dbReference type="InterPro" id="IPR003593">
    <property type="entry name" value="AAA+_ATPase"/>
</dbReference>
<feature type="domain" description="AAA+ ATPase" evidence="6">
    <location>
        <begin position="43"/>
        <end position="249"/>
    </location>
</feature>
<comment type="similarity">
    <text evidence="1">Belongs to the SIMIBI class G3E GTPase family. ArgK/MeaB subfamily.</text>
</comment>
<dbReference type="InterPro" id="IPR052040">
    <property type="entry name" value="GTPase/Isobutyryl-CoA_mutase"/>
</dbReference>
<dbReference type="InterPro" id="IPR005129">
    <property type="entry name" value="GTPase_ArgK"/>
</dbReference>
<comment type="caution">
    <text evidence="7">The sequence shown here is derived from an EMBL/GenBank/DDBJ whole genome shotgun (WGS) entry which is preliminary data.</text>
</comment>
<dbReference type="SUPFAM" id="SSF52540">
    <property type="entry name" value="P-loop containing nucleoside triphosphate hydrolases"/>
    <property type="match status" value="1"/>
</dbReference>
<dbReference type="Gene3D" id="3.40.50.300">
    <property type="entry name" value="P-loop containing nucleotide triphosphate hydrolases"/>
    <property type="match status" value="1"/>
</dbReference>
<keyword evidence="3" id="KW-0378">Hydrolase</keyword>
<dbReference type="InterPro" id="IPR027417">
    <property type="entry name" value="P-loop_NTPase"/>
</dbReference>